<dbReference type="OrthoDB" id="5296536at2"/>
<dbReference type="Pfam" id="PF01722">
    <property type="entry name" value="BolA"/>
    <property type="match status" value="1"/>
</dbReference>
<dbReference type="PANTHER" id="PTHR46230:SF7">
    <property type="entry name" value="BOLA-LIKE PROTEIN 1"/>
    <property type="match status" value="1"/>
</dbReference>
<keyword evidence="3" id="KW-1185">Reference proteome</keyword>
<dbReference type="InterPro" id="IPR002634">
    <property type="entry name" value="BolA"/>
</dbReference>
<organism evidence="2 3">
    <name type="scientific">Tepidimonas charontis</name>
    <dbReference type="NCBI Taxonomy" id="2267262"/>
    <lineage>
        <taxon>Bacteria</taxon>
        <taxon>Pseudomonadati</taxon>
        <taxon>Pseudomonadota</taxon>
        <taxon>Betaproteobacteria</taxon>
        <taxon>Burkholderiales</taxon>
        <taxon>Tepidimonas</taxon>
    </lineage>
</organism>
<evidence type="ECO:0000313" key="2">
    <source>
        <dbReference type="EMBL" id="TSE34232.1"/>
    </source>
</evidence>
<evidence type="ECO:0000313" key="3">
    <source>
        <dbReference type="Proteomes" id="UP000318294"/>
    </source>
</evidence>
<dbReference type="AlphaFoldDB" id="A0A554XEG9"/>
<dbReference type="SUPFAM" id="SSF82657">
    <property type="entry name" value="BolA-like"/>
    <property type="match status" value="1"/>
</dbReference>
<protein>
    <submittedName>
        <fullName evidence="2">DNA-binding transcriptional regulator BolA</fullName>
    </submittedName>
</protein>
<accession>A0A554XEG9</accession>
<dbReference type="Proteomes" id="UP000318294">
    <property type="component" value="Unassembled WGS sequence"/>
</dbReference>
<sequence length="99" mass="10483">MNDHAPTTSEAGPTAAWIETLLRQALQPTQLHVIDESAAHAGHAGANALGQGTHFRIRIAAAALRGRSRVAAHRLVYDALRPAFQAGLHALAIEVLPPE</sequence>
<dbReference type="PANTHER" id="PTHR46230">
    <property type="match status" value="1"/>
</dbReference>
<dbReference type="GO" id="GO:0003677">
    <property type="term" value="F:DNA binding"/>
    <property type="evidence" value="ECO:0007669"/>
    <property type="project" value="UniProtKB-KW"/>
</dbReference>
<dbReference type="RefSeq" id="WP_144328487.1">
    <property type="nucleotide sequence ID" value="NZ_VJON01000022.1"/>
</dbReference>
<comment type="similarity">
    <text evidence="1">Belongs to the BolA/IbaG family.</text>
</comment>
<dbReference type="GO" id="GO:0016226">
    <property type="term" value="P:iron-sulfur cluster assembly"/>
    <property type="evidence" value="ECO:0007669"/>
    <property type="project" value="TreeGrafter"/>
</dbReference>
<dbReference type="PIRSF" id="PIRSF003113">
    <property type="entry name" value="BolA"/>
    <property type="match status" value="1"/>
</dbReference>
<dbReference type="EMBL" id="VJON01000022">
    <property type="protein sequence ID" value="TSE34232.1"/>
    <property type="molecule type" value="Genomic_DNA"/>
</dbReference>
<name>A0A554XEG9_9BURK</name>
<evidence type="ECO:0000256" key="1">
    <source>
        <dbReference type="RuleBase" id="RU003860"/>
    </source>
</evidence>
<proteinExistence type="inferred from homology"/>
<keyword evidence="2" id="KW-0238">DNA-binding</keyword>
<comment type="caution">
    <text evidence="2">The sequence shown here is derived from an EMBL/GenBank/DDBJ whole genome shotgun (WGS) entry which is preliminary data.</text>
</comment>
<dbReference type="Gene3D" id="3.30.300.90">
    <property type="entry name" value="BolA-like"/>
    <property type="match status" value="1"/>
</dbReference>
<reference evidence="2 3" key="1">
    <citation type="submission" date="2019-07" db="EMBL/GenBank/DDBJ databases">
        <title>Tepidimonas charontis SPSP-6 draft genome.</title>
        <authorList>
            <person name="Da Costa M.S."/>
            <person name="Froufe H.J.C."/>
            <person name="Egas C."/>
            <person name="Albuquerque L."/>
        </authorList>
    </citation>
    <scope>NUCLEOTIDE SEQUENCE [LARGE SCALE GENOMIC DNA]</scope>
    <source>
        <strain evidence="2 3">SPSP-6</strain>
    </source>
</reference>
<gene>
    <name evidence="2" type="primary">bolA</name>
    <name evidence="2" type="ORF">Tchar_01538</name>
</gene>
<dbReference type="InterPro" id="IPR036065">
    <property type="entry name" value="BolA-like_sf"/>
</dbReference>